<protein>
    <submittedName>
        <fullName evidence="1">Uncharacterized protein</fullName>
    </submittedName>
</protein>
<reference evidence="2" key="1">
    <citation type="journal article" date="2011" name="Nat. Biotechnol.">
        <title>The genomic sequence of the Chinese hamster ovary (CHO)-K1 cell line.</title>
        <authorList>
            <person name="Xu X."/>
            <person name="Nagarajan H."/>
            <person name="Lewis N.E."/>
            <person name="Pan S."/>
            <person name="Cai Z."/>
            <person name="Liu X."/>
            <person name="Chen W."/>
            <person name="Xie M."/>
            <person name="Wang W."/>
            <person name="Hammond S."/>
            <person name="Andersen M.R."/>
            <person name="Neff N."/>
            <person name="Passarelli B."/>
            <person name="Koh W."/>
            <person name="Fan H.C."/>
            <person name="Wang J."/>
            <person name="Gui Y."/>
            <person name="Lee K.H."/>
            <person name="Betenbaugh M.J."/>
            <person name="Quake S.R."/>
            <person name="Famili I."/>
            <person name="Palsson B.O."/>
            <person name="Wang J."/>
        </authorList>
    </citation>
    <scope>NUCLEOTIDE SEQUENCE [LARGE SCALE GENOMIC DNA]</scope>
    <source>
        <strain evidence="2">CHO K1 cell line</strain>
    </source>
</reference>
<dbReference type="Proteomes" id="UP000001075">
    <property type="component" value="Unassembled WGS sequence"/>
</dbReference>
<name>G3IE96_CRIGR</name>
<evidence type="ECO:0000313" key="2">
    <source>
        <dbReference type="Proteomes" id="UP000001075"/>
    </source>
</evidence>
<dbReference type="AlphaFoldDB" id="G3IE96"/>
<gene>
    <name evidence="1" type="ORF">I79_022040</name>
</gene>
<proteinExistence type="predicted"/>
<organism evidence="1 2">
    <name type="scientific">Cricetulus griseus</name>
    <name type="common">Chinese hamster</name>
    <name type="synonym">Cricetulus barabensis griseus</name>
    <dbReference type="NCBI Taxonomy" id="10029"/>
    <lineage>
        <taxon>Eukaryota</taxon>
        <taxon>Metazoa</taxon>
        <taxon>Chordata</taxon>
        <taxon>Craniata</taxon>
        <taxon>Vertebrata</taxon>
        <taxon>Euteleostomi</taxon>
        <taxon>Mammalia</taxon>
        <taxon>Eutheria</taxon>
        <taxon>Euarchontoglires</taxon>
        <taxon>Glires</taxon>
        <taxon>Rodentia</taxon>
        <taxon>Myomorpha</taxon>
        <taxon>Muroidea</taxon>
        <taxon>Cricetidae</taxon>
        <taxon>Cricetinae</taxon>
        <taxon>Cricetulus</taxon>
    </lineage>
</organism>
<evidence type="ECO:0000313" key="1">
    <source>
        <dbReference type="EMBL" id="EGW08320.1"/>
    </source>
</evidence>
<sequence>MRFDRSTGGSPKPQLDRSSTALMCDPTTHSLGALFIGPLMIICYSENLAFYSVSDSFCKHLDTALLLKGHYNLEMSKCCERFGEDNGLFWCRATQVLCFLLLCGRCSTSQDLSVSPVAGLGKDSCVLREWDMLQCFP</sequence>
<dbReference type="InParanoid" id="G3IE96"/>
<dbReference type="EMBL" id="JH002157">
    <property type="protein sequence ID" value="EGW08320.1"/>
    <property type="molecule type" value="Genomic_DNA"/>
</dbReference>
<accession>G3IE96</accession>